<reference evidence="3" key="1">
    <citation type="submission" date="2025-08" db="UniProtKB">
        <authorList>
            <consortium name="RefSeq"/>
        </authorList>
    </citation>
    <scope>IDENTIFICATION</scope>
</reference>
<dbReference type="RefSeq" id="XP_010927914.1">
    <property type="nucleotide sequence ID" value="XM_010929612.3"/>
</dbReference>
<sequence>MAHSLVPPPSATSAISARTQQRSVLAPTRSNGQWNCHHGSAAPQCNRQISQFHQRRVLIYGLVASGIGSLSPDGANAAQRRPPPPLPEEKKDPSLSGLQAKVLASKKRKEAMKEEMAKLREKGKPVD</sequence>
<accession>A0A6I9RKJ7</accession>
<dbReference type="PANTHER" id="PTHR37182">
    <property type="entry name" value="F24J8.11 PROTEIN"/>
    <property type="match status" value="1"/>
</dbReference>
<name>A0A6I9RKJ7_ELAGV</name>
<dbReference type="InParanoid" id="A0A6I9RKJ7"/>
<feature type="compositionally biased region" description="Polar residues" evidence="1">
    <location>
        <begin position="11"/>
        <end position="34"/>
    </location>
</feature>
<protein>
    <submittedName>
        <fullName evidence="3">Uncharacterized protein LOC105049841</fullName>
    </submittedName>
</protein>
<gene>
    <name evidence="3" type="primary">LOC105049841</name>
</gene>
<dbReference type="OrthoDB" id="785928at2759"/>
<dbReference type="Proteomes" id="UP000504607">
    <property type="component" value="Chromosome 8"/>
</dbReference>
<evidence type="ECO:0000256" key="1">
    <source>
        <dbReference type="SAM" id="MobiDB-lite"/>
    </source>
</evidence>
<feature type="compositionally biased region" description="Pro residues" evidence="1">
    <location>
        <begin position="1"/>
        <end position="10"/>
    </location>
</feature>
<evidence type="ECO:0000313" key="3">
    <source>
        <dbReference type="RefSeq" id="XP_010927914.1"/>
    </source>
</evidence>
<dbReference type="PANTHER" id="PTHR37182:SF2">
    <property type="entry name" value="F24J8.11 PROTEIN"/>
    <property type="match status" value="1"/>
</dbReference>
<feature type="region of interest" description="Disordered" evidence="1">
    <location>
        <begin position="70"/>
        <end position="127"/>
    </location>
</feature>
<feature type="compositionally biased region" description="Basic and acidic residues" evidence="1">
    <location>
        <begin position="111"/>
        <end position="127"/>
    </location>
</feature>
<keyword evidence="2" id="KW-1185">Reference proteome</keyword>
<organism evidence="2 3">
    <name type="scientific">Elaeis guineensis var. tenera</name>
    <name type="common">Oil palm</name>
    <dbReference type="NCBI Taxonomy" id="51953"/>
    <lineage>
        <taxon>Eukaryota</taxon>
        <taxon>Viridiplantae</taxon>
        <taxon>Streptophyta</taxon>
        <taxon>Embryophyta</taxon>
        <taxon>Tracheophyta</taxon>
        <taxon>Spermatophyta</taxon>
        <taxon>Magnoliopsida</taxon>
        <taxon>Liliopsida</taxon>
        <taxon>Arecaceae</taxon>
        <taxon>Arecoideae</taxon>
        <taxon>Cocoseae</taxon>
        <taxon>Elaeidinae</taxon>
        <taxon>Elaeis</taxon>
    </lineage>
</organism>
<evidence type="ECO:0000313" key="2">
    <source>
        <dbReference type="Proteomes" id="UP000504607"/>
    </source>
</evidence>
<dbReference type="AlphaFoldDB" id="A0A6I9RKJ7"/>
<feature type="region of interest" description="Disordered" evidence="1">
    <location>
        <begin position="1"/>
        <end position="39"/>
    </location>
</feature>
<proteinExistence type="predicted"/>